<dbReference type="RefSeq" id="WP_113888538.1">
    <property type="nucleotide sequence ID" value="NZ_QNRK01000006.1"/>
</dbReference>
<gene>
    <name evidence="1" type="ORF">DFR50_106178</name>
</gene>
<reference evidence="1 2" key="1">
    <citation type="submission" date="2018-06" db="EMBL/GenBank/DDBJ databases">
        <title>Genomic Encyclopedia of Type Strains, Phase IV (KMG-IV): sequencing the most valuable type-strain genomes for metagenomic binning, comparative biology and taxonomic classification.</title>
        <authorList>
            <person name="Goeker M."/>
        </authorList>
    </citation>
    <scope>NUCLEOTIDE SEQUENCE [LARGE SCALE GENOMIC DNA]</scope>
    <source>
        <strain evidence="1 2">DSM 24875</strain>
    </source>
</reference>
<protein>
    <submittedName>
        <fullName evidence="1">Uncharacterized protein</fullName>
    </submittedName>
</protein>
<dbReference type="AlphaFoldDB" id="A0A366FQ07"/>
<evidence type="ECO:0000313" key="1">
    <source>
        <dbReference type="EMBL" id="RBP16216.1"/>
    </source>
</evidence>
<dbReference type="EMBL" id="QNRK01000006">
    <property type="protein sequence ID" value="RBP16216.1"/>
    <property type="molecule type" value="Genomic_DNA"/>
</dbReference>
<accession>A0A366FQ07</accession>
<organism evidence="1 2">
    <name type="scientific">Roseiarcus fermentans</name>
    <dbReference type="NCBI Taxonomy" id="1473586"/>
    <lineage>
        <taxon>Bacteria</taxon>
        <taxon>Pseudomonadati</taxon>
        <taxon>Pseudomonadota</taxon>
        <taxon>Alphaproteobacteria</taxon>
        <taxon>Hyphomicrobiales</taxon>
        <taxon>Roseiarcaceae</taxon>
        <taxon>Roseiarcus</taxon>
    </lineage>
</organism>
<sequence>MKRDDLLEAIDLLDQLAHVTFMATRGTIHEVRAREISDRIGKFSQRVGADGAGRMMERASEPDAVEFPWKL</sequence>
<comment type="caution">
    <text evidence="1">The sequence shown here is derived from an EMBL/GenBank/DDBJ whole genome shotgun (WGS) entry which is preliminary data.</text>
</comment>
<name>A0A366FQ07_9HYPH</name>
<keyword evidence="2" id="KW-1185">Reference proteome</keyword>
<evidence type="ECO:0000313" key="2">
    <source>
        <dbReference type="Proteomes" id="UP000253529"/>
    </source>
</evidence>
<dbReference type="Proteomes" id="UP000253529">
    <property type="component" value="Unassembled WGS sequence"/>
</dbReference>
<proteinExistence type="predicted"/>